<keyword evidence="1" id="KW-0472">Membrane</keyword>
<protein>
    <submittedName>
        <fullName evidence="2">Uncharacterized protein</fullName>
    </submittedName>
</protein>
<accession>A0A9Q0V910</accession>
<reference evidence="2" key="1">
    <citation type="submission" date="2022-11" db="EMBL/GenBank/DDBJ databases">
        <authorList>
            <person name="Hyden B.L."/>
            <person name="Feng K."/>
            <person name="Yates T."/>
            <person name="Jawdy S."/>
            <person name="Smart L.B."/>
            <person name="Muchero W."/>
        </authorList>
    </citation>
    <scope>NUCLEOTIDE SEQUENCE</scope>
    <source>
        <tissue evidence="2">Shoot tip</tissue>
    </source>
</reference>
<sequence length="115" mass="12308">MRMVNLLRQIQQTLLSATISSTFRHLWNRSSILLCNLLSLLSSSGVIGIHYYFIQPGSIILWPSAAVATSRFYLGSSLCPVQVPAASASNAIVLRGSCCLCSASDSCVPSFHSSG</sequence>
<evidence type="ECO:0000256" key="1">
    <source>
        <dbReference type="SAM" id="Phobius"/>
    </source>
</evidence>
<evidence type="ECO:0000313" key="3">
    <source>
        <dbReference type="Proteomes" id="UP001151532"/>
    </source>
</evidence>
<reference evidence="2" key="2">
    <citation type="journal article" date="2023" name="Int. J. Mol. Sci.">
        <title>De Novo Assembly and Annotation of 11 Diverse Shrub Willow (Salix) Genomes Reveals Novel Gene Organization in Sex-Linked Regions.</title>
        <authorList>
            <person name="Hyden B."/>
            <person name="Feng K."/>
            <person name="Yates T.B."/>
            <person name="Jawdy S."/>
            <person name="Cereghino C."/>
            <person name="Smart L.B."/>
            <person name="Muchero W."/>
        </authorList>
    </citation>
    <scope>NUCLEOTIDE SEQUENCE</scope>
    <source>
        <tissue evidence="2">Shoot tip</tissue>
    </source>
</reference>
<organism evidence="2 3">
    <name type="scientific">Salix purpurea</name>
    <name type="common">Purple osier willow</name>
    <dbReference type="NCBI Taxonomy" id="77065"/>
    <lineage>
        <taxon>Eukaryota</taxon>
        <taxon>Viridiplantae</taxon>
        <taxon>Streptophyta</taxon>
        <taxon>Embryophyta</taxon>
        <taxon>Tracheophyta</taxon>
        <taxon>Spermatophyta</taxon>
        <taxon>Magnoliopsida</taxon>
        <taxon>eudicotyledons</taxon>
        <taxon>Gunneridae</taxon>
        <taxon>Pentapetalae</taxon>
        <taxon>rosids</taxon>
        <taxon>fabids</taxon>
        <taxon>Malpighiales</taxon>
        <taxon>Salicaceae</taxon>
        <taxon>Saliceae</taxon>
        <taxon>Salix</taxon>
    </lineage>
</organism>
<keyword evidence="1" id="KW-1133">Transmembrane helix</keyword>
<keyword evidence="3" id="KW-1185">Reference proteome</keyword>
<keyword evidence="1" id="KW-0812">Transmembrane</keyword>
<dbReference type="AlphaFoldDB" id="A0A9Q0V910"/>
<gene>
    <name evidence="2" type="ORF">OIU79_030493</name>
</gene>
<proteinExistence type="predicted"/>
<evidence type="ECO:0000313" key="2">
    <source>
        <dbReference type="EMBL" id="KAJ6744182.1"/>
    </source>
</evidence>
<dbReference type="Proteomes" id="UP001151532">
    <property type="component" value="Chromosome 19"/>
</dbReference>
<dbReference type="EMBL" id="JAPFFK010000009">
    <property type="protein sequence ID" value="KAJ6744182.1"/>
    <property type="molecule type" value="Genomic_DNA"/>
</dbReference>
<comment type="caution">
    <text evidence="2">The sequence shown here is derived from an EMBL/GenBank/DDBJ whole genome shotgun (WGS) entry which is preliminary data.</text>
</comment>
<name>A0A9Q0V910_SALPP</name>
<feature type="transmembrane region" description="Helical" evidence="1">
    <location>
        <begin position="33"/>
        <end position="54"/>
    </location>
</feature>